<dbReference type="EMBL" id="JAIWQS010000011">
    <property type="protein sequence ID" value="KAJ8750706.1"/>
    <property type="molecule type" value="Genomic_DNA"/>
</dbReference>
<evidence type="ECO:0000259" key="1">
    <source>
        <dbReference type="Pfam" id="PF06911"/>
    </source>
</evidence>
<dbReference type="PANTHER" id="PTHR21068">
    <property type="entry name" value="SPARTIN"/>
    <property type="match status" value="1"/>
</dbReference>
<reference evidence="2 3" key="1">
    <citation type="submission" date="2021-09" db="EMBL/GenBank/DDBJ databases">
        <title>Genomic insights and catalytic innovation underlie evolution of tropane alkaloids biosynthesis.</title>
        <authorList>
            <person name="Wang Y.-J."/>
            <person name="Tian T."/>
            <person name="Huang J.-P."/>
            <person name="Huang S.-X."/>
        </authorList>
    </citation>
    <scope>NUCLEOTIDE SEQUENCE [LARGE SCALE GENOMIC DNA]</scope>
    <source>
        <strain evidence="2">KIB-2018</strain>
        <tissue evidence="2">Leaf</tissue>
    </source>
</reference>
<dbReference type="InterPro" id="IPR045036">
    <property type="entry name" value="Spartin-like"/>
</dbReference>
<protein>
    <recommendedName>
        <fullName evidence="1">Senescence domain-containing protein</fullName>
    </recommendedName>
</protein>
<gene>
    <name evidence="2" type="ORF">K2173_015887</name>
</gene>
<dbReference type="InterPro" id="IPR009686">
    <property type="entry name" value="Senescence/spartin_C"/>
</dbReference>
<proteinExistence type="predicted"/>
<dbReference type="AlphaFoldDB" id="A0AAV8SFC0"/>
<accession>A0AAV8SFC0</accession>
<dbReference type="GO" id="GO:0005886">
    <property type="term" value="C:plasma membrane"/>
    <property type="evidence" value="ECO:0007669"/>
    <property type="project" value="TreeGrafter"/>
</dbReference>
<sequence>MEAQILCRHPLFFFPYSCPSTAISQGLLSSRDRAAGVAEMGFSKHSNSQLTVSSKQKNLVAKTPNHKVTLRIPGCTVHLMDQGEVLELAKGEFLLIHVLDKGVPVATIVKVGDDLSWPLTKDEPVVKLDSLHYLFSLPIKNSNPLSFGVTFSEQCTTSLPSLDSFLSEHSCFSASTTGSRKVDWKQFAPRMEDYNNILAKAIAGGTGQIVKGIFIISNAYSNKIHSGGEMILARVPAEKPSDKSEGATKKTGINKTLERVKNLSRTTENVSKAMLDGIGGATESLMAPVVKSQAAQNFLSTATGEVLLASLDAVNKIMEAAEVAEKQALSATSSATTSMVTERFGETAGAATGDMLATTGHCVNTAWNVLKIRKVVNPASTVSRGIAKNARKTNT</sequence>
<evidence type="ECO:0000313" key="2">
    <source>
        <dbReference type="EMBL" id="KAJ8750706.1"/>
    </source>
</evidence>
<dbReference type="PANTHER" id="PTHR21068:SF36">
    <property type="entry name" value="SENESCENCE_DEHYDRATION-ASSOCIATED PROTEIN-LIKE PROTEIN"/>
    <property type="match status" value="1"/>
</dbReference>
<dbReference type="Pfam" id="PF06911">
    <property type="entry name" value="Senescence"/>
    <property type="match status" value="1"/>
</dbReference>
<feature type="domain" description="Senescence" evidence="1">
    <location>
        <begin position="200"/>
        <end position="381"/>
    </location>
</feature>
<organism evidence="2 3">
    <name type="scientific">Erythroxylum novogranatense</name>
    <dbReference type="NCBI Taxonomy" id="1862640"/>
    <lineage>
        <taxon>Eukaryota</taxon>
        <taxon>Viridiplantae</taxon>
        <taxon>Streptophyta</taxon>
        <taxon>Embryophyta</taxon>
        <taxon>Tracheophyta</taxon>
        <taxon>Spermatophyta</taxon>
        <taxon>Magnoliopsida</taxon>
        <taxon>eudicotyledons</taxon>
        <taxon>Gunneridae</taxon>
        <taxon>Pentapetalae</taxon>
        <taxon>rosids</taxon>
        <taxon>fabids</taxon>
        <taxon>Malpighiales</taxon>
        <taxon>Erythroxylaceae</taxon>
        <taxon>Erythroxylum</taxon>
    </lineage>
</organism>
<keyword evidence="3" id="KW-1185">Reference proteome</keyword>
<evidence type="ECO:0000313" key="3">
    <source>
        <dbReference type="Proteomes" id="UP001159364"/>
    </source>
</evidence>
<name>A0AAV8SFC0_9ROSI</name>
<dbReference type="Proteomes" id="UP001159364">
    <property type="component" value="Linkage Group LG11"/>
</dbReference>
<comment type="caution">
    <text evidence="2">The sequence shown here is derived from an EMBL/GenBank/DDBJ whole genome shotgun (WGS) entry which is preliminary data.</text>
</comment>